<dbReference type="PANTHER" id="PTHR46071:SF2">
    <property type="entry name" value="ANKYRIN REPEAT AND BTB_POZ DOMAIN-CONTAINING PROTEIN 2-LIKE PROTEIN"/>
    <property type="match status" value="1"/>
</dbReference>
<keyword evidence="1" id="KW-0677">Repeat</keyword>
<feature type="region of interest" description="Disordered" evidence="4">
    <location>
        <begin position="1470"/>
        <end position="1515"/>
    </location>
</feature>
<feature type="region of interest" description="Disordered" evidence="4">
    <location>
        <begin position="467"/>
        <end position="588"/>
    </location>
</feature>
<feature type="compositionally biased region" description="Basic and acidic residues" evidence="4">
    <location>
        <begin position="289"/>
        <end position="303"/>
    </location>
</feature>
<feature type="compositionally biased region" description="Polar residues" evidence="4">
    <location>
        <begin position="1852"/>
        <end position="1869"/>
    </location>
</feature>
<feature type="region of interest" description="Disordered" evidence="4">
    <location>
        <begin position="1364"/>
        <end position="1391"/>
    </location>
</feature>
<feature type="region of interest" description="Disordered" evidence="4">
    <location>
        <begin position="218"/>
        <end position="237"/>
    </location>
</feature>
<evidence type="ECO:0000313" key="6">
    <source>
        <dbReference type="Proteomes" id="UP000694843"/>
    </source>
</evidence>
<feature type="compositionally biased region" description="Polar residues" evidence="4">
    <location>
        <begin position="1414"/>
        <end position="1429"/>
    </location>
</feature>
<organism evidence="6 7">
    <name type="scientific">Hyalella azteca</name>
    <name type="common">Amphipod</name>
    <dbReference type="NCBI Taxonomy" id="294128"/>
    <lineage>
        <taxon>Eukaryota</taxon>
        <taxon>Metazoa</taxon>
        <taxon>Ecdysozoa</taxon>
        <taxon>Arthropoda</taxon>
        <taxon>Crustacea</taxon>
        <taxon>Multicrustacea</taxon>
        <taxon>Malacostraca</taxon>
        <taxon>Eumalacostraca</taxon>
        <taxon>Peracarida</taxon>
        <taxon>Amphipoda</taxon>
        <taxon>Senticaudata</taxon>
        <taxon>Talitrida</taxon>
        <taxon>Talitroidea</taxon>
        <taxon>Hyalellidae</taxon>
        <taxon>Hyalella</taxon>
    </lineage>
</organism>
<dbReference type="PROSITE" id="PS50297">
    <property type="entry name" value="ANK_REP_REGION"/>
    <property type="match status" value="3"/>
</dbReference>
<feature type="compositionally biased region" description="Polar residues" evidence="4">
    <location>
        <begin position="258"/>
        <end position="269"/>
    </location>
</feature>
<dbReference type="CDD" id="cd18297">
    <property type="entry name" value="BTB_POZ_ABTB2-like"/>
    <property type="match status" value="1"/>
</dbReference>
<feature type="domain" description="BTB" evidence="5">
    <location>
        <begin position="2037"/>
        <end position="2098"/>
    </location>
</feature>
<dbReference type="SMART" id="SM00225">
    <property type="entry name" value="BTB"/>
    <property type="match status" value="1"/>
</dbReference>
<evidence type="ECO:0000256" key="1">
    <source>
        <dbReference type="ARBA" id="ARBA00022737"/>
    </source>
</evidence>
<dbReference type="OrthoDB" id="2316821at2759"/>
<evidence type="ECO:0000313" key="7">
    <source>
        <dbReference type="RefSeq" id="XP_018020101.1"/>
    </source>
</evidence>
<dbReference type="InterPro" id="IPR011333">
    <property type="entry name" value="SKP1/BTB/POZ_sf"/>
</dbReference>
<feature type="compositionally biased region" description="Low complexity" evidence="4">
    <location>
        <begin position="1501"/>
        <end position="1515"/>
    </location>
</feature>
<dbReference type="Pfam" id="PF00023">
    <property type="entry name" value="Ank"/>
    <property type="match status" value="1"/>
</dbReference>
<feature type="compositionally biased region" description="Polar residues" evidence="4">
    <location>
        <begin position="880"/>
        <end position="914"/>
    </location>
</feature>
<feature type="compositionally biased region" description="Polar residues" evidence="4">
    <location>
        <begin position="338"/>
        <end position="370"/>
    </location>
</feature>
<dbReference type="GO" id="GO:0046982">
    <property type="term" value="F:protein heterodimerization activity"/>
    <property type="evidence" value="ECO:0007669"/>
    <property type="project" value="InterPro"/>
</dbReference>
<feature type="compositionally biased region" description="Polar residues" evidence="4">
    <location>
        <begin position="509"/>
        <end position="525"/>
    </location>
</feature>
<dbReference type="SUPFAM" id="SSF48403">
    <property type="entry name" value="Ankyrin repeat"/>
    <property type="match status" value="1"/>
</dbReference>
<dbReference type="InterPro" id="IPR052089">
    <property type="entry name" value="Ankyrin-BTB/POZ_domain"/>
</dbReference>
<dbReference type="Pfam" id="PF12796">
    <property type="entry name" value="Ank_2"/>
    <property type="match status" value="1"/>
</dbReference>
<evidence type="ECO:0000256" key="3">
    <source>
        <dbReference type="PROSITE-ProRule" id="PRU00023"/>
    </source>
</evidence>
<dbReference type="PROSITE" id="PS50088">
    <property type="entry name" value="ANK_REPEAT"/>
    <property type="match status" value="3"/>
</dbReference>
<dbReference type="SUPFAM" id="SSF54695">
    <property type="entry name" value="POZ domain"/>
    <property type="match status" value="1"/>
</dbReference>
<evidence type="ECO:0000256" key="2">
    <source>
        <dbReference type="ARBA" id="ARBA00023043"/>
    </source>
</evidence>
<feature type="repeat" description="ANK" evidence="3">
    <location>
        <begin position="1748"/>
        <end position="1780"/>
    </location>
</feature>
<dbReference type="InterPro" id="IPR036770">
    <property type="entry name" value="Ankyrin_rpt-contain_sf"/>
</dbReference>
<feature type="region of interest" description="Disordered" evidence="4">
    <location>
        <begin position="67"/>
        <end position="150"/>
    </location>
</feature>
<dbReference type="InterPro" id="IPR002110">
    <property type="entry name" value="Ankyrin_rpt"/>
</dbReference>
<feature type="compositionally biased region" description="Low complexity" evidence="4">
    <location>
        <begin position="402"/>
        <end position="438"/>
    </location>
</feature>
<dbReference type="SUPFAM" id="SSF47113">
    <property type="entry name" value="Histone-fold"/>
    <property type="match status" value="1"/>
</dbReference>
<dbReference type="SMART" id="SM00248">
    <property type="entry name" value="ANK"/>
    <property type="match status" value="5"/>
</dbReference>
<feature type="compositionally biased region" description="Polar residues" evidence="4">
    <location>
        <begin position="574"/>
        <end position="588"/>
    </location>
</feature>
<feature type="region of interest" description="Disordered" evidence="4">
    <location>
        <begin position="258"/>
        <end position="441"/>
    </location>
</feature>
<feature type="compositionally biased region" description="Basic residues" evidence="4">
    <location>
        <begin position="922"/>
        <end position="937"/>
    </location>
</feature>
<feature type="compositionally biased region" description="Pro residues" evidence="4">
    <location>
        <begin position="106"/>
        <end position="118"/>
    </location>
</feature>
<dbReference type="Proteomes" id="UP000694843">
    <property type="component" value="Unplaced"/>
</dbReference>
<dbReference type="Pfam" id="PF26281">
    <property type="entry name" value="Histone_ABTB"/>
    <property type="match status" value="1"/>
</dbReference>
<name>A0A8B7P4V0_HYAAZ</name>
<dbReference type="Gene3D" id="1.10.20.10">
    <property type="entry name" value="Histone, subunit A"/>
    <property type="match status" value="1"/>
</dbReference>
<feature type="region of interest" description="Disordered" evidence="4">
    <location>
        <begin position="1838"/>
        <end position="1869"/>
    </location>
</feature>
<dbReference type="InterPro" id="IPR000210">
    <property type="entry name" value="BTB/POZ_dom"/>
</dbReference>
<dbReference type="RefSeq" id="XP_018020101.1">
    <property type="nucleotide sequence ID" value="XM_018164612.2"/>
</dbReference>
<evidence type="ECO:0000256" key="4">
    <source>
        <dbReference type="SAM" id="MobiDB-lite"/>
    </source>
</evidence>
<feature type="compositionally biased region" description="Low complexity" evidence="4">
    <location>
        <begin position="67"/>
        <end position="93"/>
    </location>
</feature>
<keyword evidence="2 3" id="KW-0040">ANK repeat</keyword>
<keyword evidence="6" id="KW-1185">Reference proteome</keyword>
<feature type="region of interest" description="Disordered" evidence="4">
    <location>
        <begin position="621"/>
        <end position="659"/>
    </location>
</feature>
<dbReference type="PANTHER" id="PTHR46071">
    <property type="entry name" value="ANKYRIN REPEAT AND BTB/POZ DOMAIN-CONTAINING"/>
    <property type="match status" value="1"/>
</dbReference>
<feature type="compositionally biased region" description="Low complexity" evidence="4">
    <location>
        <begin position="1082"/>
        <end position="1100"/>
    </location>
</feature>
<dbReference type="Pfam" id="PF00651">
    <property type="entry name" value="BTB"/>
    <property type="match status" value="1"/>
</dbReference>
<protein>
    <submittedName>
        <fullName evidence="7">Uncharacterized protein LOC108676527 isoform X1</fullName>
    </submittedName>
</protein>
<feature type="compositionally biased region" description="Polar residues" evidence="4">
    <location>
        <begin position="539"/>
        <end position="548"/>
    </location>
</feature>
<feature type="repeat" description="ANK" evidence="3">
    <location>
        <begin position="1710"/>
        <end position="1738"/>
    </location>
</feature>
<feature type="region of interest" description="Disordered" evidence="4">
    <location>
        <begin position="1082"/>
        <end position="1104"/>
    </location>
</feature>
<reference evidence="7" key="1">
    <citation type="submission" date="2025-08" db="UniProtKB">
        <authorList>
            <consortium name="RefSeq"/>
        </authorList>
    </citation>
    <scope>IDENTIFICATION</scope>
    <source>
        <tissue evidence="7">Whole organism</tissue>
    </source>
</reference>
<sequence>MHTAVAYDVPQNKYGAQTNPYLGAGGESAYSATPTIGAPAKVACPPSGSNLQTLRKFPNVQSLQNLNLSNINNDSPRASYSSSSSSTTSSSSTLIIPEIFKQDAANPPPPLPQSPPPKQSDTGALQPLAYTQKPYGGYPPHPHTYQQLPPSALSAPPKYSNGNFYYHASLNSSADSSCSSPSQKTFPSDNQNFFPHKEMCSRNISPCNFQRFPPPYSHAASQSFTSASQSSINSSQTNPANVLNLVASPPCYGNMNRNYSLSSSTNNADSVHHRSTYTPPGPCNYPGAPDERRLSDPNSKRSFEPSPAHQPMNANTRPLNIAVRTTSERPGDQRLPAETSNMNNNNKKASPQVAPQNKHQSIQQNQTQQVLKKKQSQEYLENDDKKLDPQNLPPAVPPHQTSTTKNLNCANNNNNLHNNILTTSSNQISPNNNNSSSNVPLTAIKNSNVKCSSNNLKQARDVVQPASLNSPAKQQNKPQMQSIVASSQQLHSQKSQQQQMQPLHSSPQHLQQQILKTHRQGFTQDSSSASVSKSPPLHDTNQSLSSRDNGVAARDRATTGYTRQDFFSHKPHNYKNSNQDFKTSSDYPNKSVDYIDAESYSAKKPSYLNKPHDYQSKSQEYLNKPELPPSPCKSSQEYHGQVSEHPGKPYSYKSHIPRSSEAPNCNIKLLGSSATPLGTTGPTNAHRERIASPQRVTSPSGKQYDLPRLQTPPVKMTDSRMEYQCKTDAPVSTNVNSKRENGQVLPHCSDPSALYVQQYPERDNTKSQAPVWEAGYLLEKYSGGPYSPLPPIHPAARSEKAVDDQELNDFRLGGNSGSGSKDVLDLKCEAEKEGLEIRLKASHAKRVDGGGDQPSIPANKSVAKLSALSSVSDQIEVYNPGTTQHSHDSPAQCQSHGSSMSPETTDCGSLSKSSSDGDHNIMNRKRPPTKLKSKRRNLLSFPHHLSVDEVRLIQCRDDSYGGGGGSSSDDNRSSGHASMSDGHTSSSPPVDTLPRHHEHPMRSTLKSVPEDERLSAGVMAGGVSRPTAPGRRGHLPLKAARFRPGAGPGLLAKDDLSLTLESATGLEDIRLAIEQLTIRSQGSRTSYSTSTYSSMSGSEGESNRRLVRHSSLETINTNVTAADEFVWVDSHDRLVELQQLPWSNHDVLRVIQQGRVREQLDRVSIEAVPRLSYLLQRALVRVAREAQRLTKPLAMCSKQEISSAFKIVLSPALADSCIKSCLRAGAMYTVSGDHLKQAKAARAGLNLSVGRFMRWMCDVRVGKFIHEYAAVYLTAGLENLLEEMVLQCLPAEEDEMLTAALLEHAIANNADLWGLLQPYAHLNAGRTATGALCLPRWASSSSIDRAVSVSSGESSVAADACNTSADSSVSDSSATTPPAGTVPSSTSSAGTSYGASLPAAAGITSSVSCASGSGANDHNSRCSSSTTLTSEEHNRGGKTLEQSLLTTCVGSLAELSDLLYRVATHHHQTVHGASSTSARVVGASPAQHPNLGSSSSGAQLGPSRPGSSISNSSSGTKNIISWGPSALHALFYFMRCSQLEHAEHASSRAPIQELVYERPYIALPPLVEWVRVATAHTEHRHSTVVDKDDVMQAARLLLPGVDCPVRTIGYEELMCPRRQLDELECAQKFKVDLAFKMLSCGRTELLPHALQLLPATKVNTVNEYGLTPLMLACIRGDEALVKLLLNANADVDAETPPTGPAYLMANPETQHWTALTYAAIHGHYSLAQTLLARGANVEGGATLSEEKCTETPLQVSVAAGHVDLVNLLLSCGANPYLSTLMKDSLCYSGAAQRGCYAAIAVAAAHGQRSLLHKLLAHPTLQSASAREVLSLEEILAEGASSHTNDREKRSRPSSTPQSSGINSGSVTMSSCGGTYIGDDPRIGGKGSINSSSSEISQGLKLTKQQVKTLQEAMYHSAESGHLEMTLDLRNLGVPWTLHCWMHTLATAHEHRLETIIDQLLQDFLQVWPDDYSAQFVDECLPLLFTIFRYSKNEGTSLLLADIFSSCFGKEAIKEVRDTSVSGGARIDIGFVNNPELSDVQFRVEGRVFYAHKIILVNASPRFKQMLSSKFCEGNPPIVQIHDIRYDIFELVMQSLYKGGCRNLAVEQGDVLELMAAANFFQLDSLLRYCEAKCSSQVHLHNVVSMYIHAKVYGAMQLLEYCQGFLLQNMVALLTYDDSVRRLIFGKKLHNHDVLAGLLTTLQSRIKARSFPRAGKN</sequence>
<gene>
    <name evidence="7" type="primary">LOC108676527</name>
</gene>
<dbReference type="InterPro" id="IPR009072">
    <property type="entry name" value="Histone-fold"/>
</dbReference>
<feature type="region of interest" description="Disordered" evidence="4">
    <location>
        <begin position="693"/>
        <end position="713"/>
    </location>
</feature>
<proteinExistence type="predicted"/>
<feature type="region of interest" description="Disordered" evidence="4">
    <location>
        <begin position="958"/>
        <end position="1012"/>
    </location>
</feature>
<feature type="compositionally biased region" description="Low complexity" evidence="4">
    <location>
        <begin position="218"/>
        <end position="236"/>
    </location>
</feature>
<feature type="repeat" description="ANK" evidence="3">
    <location>
        <begin position="1664"/>
        <end position="1696"/>
    </location>
</feature>
<accession>A0A8B7P4V0</accession>
<dbReference type="InterPro" id="IPR059008">
    <property type="entry name" value="ABTB2/3_histone"/>
</dbReference>
<dbReference type="Gene3D" id="3.30.710.10">
    <property type="entry name" value="Potassium Channel Kv1.1, Chain A"/>
    <property type="match status" value="1"/>
</dbReference>
<feature type="region of interest" description="Disordered" evidence="4">
    <location>
        <begin position="1414"/>
        <end position="1437"/>
    </location>
</feature>
<evidence type="ECO:0000259" key="5">
    <source>
        <dbReference type="PROSITE" id="PS50097"/>
    </source>
</evidence>
<feature type="region of interest" description="Disordered" evidence="4">
    <location>
        <begin position="878"/>
        <end position="937"/>
    </location>
</feature>
<dbReference type="CDD" id="cd22913">
    <property type="entry name" value="HFD_ABTB2-like"/>
    <property type="match status" value="1"/>
</dbReference>
<dbReference type="PROSITE" id="PS50097">
    <property type="entry name" value="BTB"/>
    <property type="match status" value="1"/>
</dbReference>
<dbReference type="CDD" id="cd18491">
    <property type="entry name" value="BACK_ABTB2_like"/>
    <property type="match status" value="1"/>
</dbReference>
<feature type="compositionally biased region" description="Polar residues" evidence="4">
    <location>
        <begin position="467"/>
        <end position="485"/>
    </location>
</feature>
<dbReference type="GeneID" id="108676527"/>
<dbReference type="Gene3D" id="1.25.40.20">
    <property type="entry name" value="Ankyrin repeat-containing domain"/>
    <property type="match status" value="1"/>
</dbReference>
<dbReference type="KEGG" id="hazt:108676527"/>
<feature type="compositionally biased region" description="Low complexity" evidence="4">
    <location>
        <begin position="486"/>
        <end position="508"/>
    </location>
</feature>